<gene>
    <name evidence="1" type="ORF">QFC21_004702</name>
</gene>
<accession>A0ACC2VFG0</accession>
<dbReference type="EMBL" id="JASBWT010000016">
    <property type="protein sequence ID" value="KAJ9097665.1"/>
    <property type="molecule type" value="Genomic_DNA"/>
</dbReference>
<dbReference type="Proteomes" id="UP001227268">
    <property type="component" value="Unassembled WGS sequence"/>
</dbReference>
<keyword evidence="2" id="KW-1185">Reference proteome</keyword>
<sequence length="320" mass="35422">MTLHLEPFPQRIGKEVPVAPIDKRETAVFAFDKDSPVGDITWDTKRPATDHINQAIRSVLVRKTARFFDVTVQQVEKEDQEAEKKKEEVHDSSLLKAEDLPESEVTPNTTPDVVEIAGKMMTVEEMGQMKVELHQTLGVAWNELNKIAELCRSLISTQPHPYVLPPNEATASIPAKSLSGTLADRAPPTQAVRLLGDTKLAVVRHVDSIKRSQDILVNGSKQLMTLHNQEDVYWRNVLQVSGVGSVGERSSGKQEGSEEKTTTGTDDFALPPSLSWSLLPRPLSNGLPPNRQMAADVMIPYAPDEGKSPVNTFELFRPLH</sequence>
<evidence type="ECO:0000313" key="1">
    <source>
        <dbReference type="EMBL" id="KAJ9097665.1"/>
    </source>
</evidence>
<comment type="caution">
    <text evidence="1">The sequence shown here is derived from an EMBL/GenBank/DDBJ whole genome shotgun (WGS) entry which is preliminary data.</text>
</comment>
<evidence type="ECO:0000313" key="2">
    <source>
        <dbReference type="Proteomes" id="UP001227268"/>
    </source>
</evidence>
<organism evidence="1 2">
    <name type="scientific">Naganishia friedmannii</name>
    <dbReference type="NCBI Taxonomy" id="89922"/>
    <lineage>
        <taxon>Eukaryota</taxon>
        <taxon>Fungi</taxon>
        <taxon>Dikarya</taxon>
        <taxon>Basidiomycota</taxon>
        <taxon>Agaricomycotina</taxon>
        <taxon>Tremellomycetes</taxon>
        <taxon>Filobasidiales</taxon>
        <taxon>Filobasidiaceae</taxon>
        <taxon>Naganishia</taxon>
    </lineage>
</organism>
<proteinExistence type="predicted"/>
<reference evidence="1" key="1">
    <citation type="submission" date="2023-04" db="EMBL/GenBank/DDBJ databases">
        <title>Draft Genome sequencing of Naganishia species isolated from polar environments using Oxford Nanopore Technology.</title>
        <authorList>
            <person name="Leo P."/>
            <person name="Venkateswaran K."/>
        </authorList>
    </citation>
    <scope>NUCLEOTIDE SEQUENCE</scope>
    <source>
        <strain evidence="1">MNA-CCFEE 5423</strain>
    </source>
</reference>
<name>A0ACC2VFG0_9TREE</name>
<protein>
    <submittedName>
        <fullName evidence="1">Uncharacterized protein</fullName>
    </submittedName>
</protein>